<dbReference type="Gene3D" id="2.140.10.30">
    <property type="entry name" value="Dipeptidylpeptidase IV, N-terminal domain"/>
    <property type="match status" value="1"/>
</dbReference>
<protein>
    <submittedName>
        <fullName evidence="4">Prolyl tripeptidyl peptidase</fullName>
        <ecNumber evidence="4">3.4.14.12</ecNumber>
    </submittedName>
</protein>
<dbReference type="PANTHER" id="PTHR11731">
    <property type="entry name" value="PROTEASE FAMILY S9B,C DIPEPTIDYL-PEPTIDASE IV-RELATED"/>
    <property type="match status" value="1"/>
</dbReference>
<dbReference type="InterPro" id="IPR001375">
    <property type="entry name" value="Peptidase_S9_cat"/>
</dbReference>
<dbReference type="KEGG" id="pmuc:ING2E5A_0699"/>
<accession>A0A1G4G4X4</accession>
<dbReference type="Gene3D" id="3.40.50.1820">
    <property type="entry name" value="alpha/beta hydrolase"/>
    <property type="match status" value="1"/>
</dbReference>
<dbReference type="GO" id="GO:0008239">
    <property type="term" value="F:dipeptidyl-peptidase activity"/>
    <property type="evidence" value="ECO:0007669"/>
    <property type="project" value="TreeGrafter"/>
</dbReference>
<dbReference type="STRING" id="1642646.ING2E5A_0699"/>
<keyword evidence="1" id="KW-0732">Signal</keyword>
<name>A0A1G4G4X4_9BACT</name>
<keyword evidence="4" id="KW-0378">Hydrolase</keyword>
<dbReference type="EMBL" id="LT608328">
    <property type="protein sequence ID" value="SCM56051.1"/>
    <property type="molecule type" value="Genomic_DNA"/>
</dbReference>
<dbReference type="RefSeq" id="WP_071136186.1">
    <property type="nucleotide sequence ID" value="NZ_DUQN01000136.1"/>
</dbReference>
<feature type="domain" description="Dipeptidylpeptidase IV N-terminal" evidence="3">
    <location>
        <begin position="113"/>
        <end position="430"/>
    </location>
</feature>
<evidence type="ECO:0000259" key="2">
    <source>
        <dbReference type="Pfam" id="PF00326"/>
    </source>
</evidence>
<reference evidence="4 5" key="1">
    <citation type="submission" date="2016-08" db="EMBL/GenBank/DDBJ databases">
        <authorList>
            <person name="Seilhamer J.J."/>
        </authorList>
    </citation>
    <scope>NUCLEOTIDE SEQUENCE [LARGE SCALE GENOMIC DNA]</scope>
    <source>
        <strain evidence="4">ING2-E5A</strain>
    </source>
</reference>
<dbReference type="GO" id="GO:0008236">
    <property type="term" value="F:serine-type peptidase activity"/>
    <property type="evidence" value="ECO:0007669"/>
    <property type="project" value="InterPro"/>
</dbReference>
<feature type="signal peptide" evidence="1">
    <location>
        <begin position="1"/>
        <end position="19"/>
    </location>
</feature>
<dbReference type="PANTHER" id="PTHR11731:SF193">
    <property type="entry name" value="DIPEPTIDYL PEPTIDASE 9"/>
    <property type="match status" value="1"/>
</dbReference>
<gene>
    <name evidence="4" type="primary">ptpA</name>
    <name evidence="4" type="ORF">ING2E5A_0699</name>
</gene>
<proteinExistence type="predicted"/>
<evidence type="ECO:0000313" key="5">
    <source>
        <dbReference type="Proteomes" id="UP000178485"/>
    </source>
</evidence>
<dbReference type="Pfam" id="PF00326">
    <property type="entry name" value="Peptidase_S9"/>
    <property type="match status" value="1"/>
</dbReference>
<organism evidence="4 5">
    <name type="scientific">Petrimonas mucosa</name>
    <dbReference type="NCBI Taxonomy" id="1642646"/>
    <lineage>
        <taxon>Bacteria</taxon>
        <taxon>Pseudomonadati</taxon>
        <taxon>Bacteroidota</taxon>
        <taxon>Bacteroidia</taxon>
        <taxon>Bacteroidales</taxon>
        <taxon>Dysgonomonadaceae</taxon>
        <taxon>Petrimonas</taxon>
    </lineage>
</organism>
<evidence type="ECO:0000256" key="1">
    <source>
        <dbReference type="SAM" id="SignalP"/>
    </source>
</evidence>
<dbReference type="InterPro" id="IPR029058">
    <property type="entry name" value="AB_hydrolase_fold"/>
</dbReference>
<feature type="chain" id="PRO_5009603793" evidence="1">
    <location>
        <begin position="20"/>
        <end position="713"/>
    </location>
</feature>
<evidence type="ECO:0000313" key="4">
    <source>
        <dbReference type="EMBL" id="SCM56051.1"/>
    </source>
</evidence>
<evidence type="ECO:0000259" key="3">
    <source>
        <dbReference type="Pfam" id="PF00930"/>
    </source>
</evidence>
<dbReference type="GO" id="GO:0006508">
    <property type="term" value="P:proteolysis"/>
    <property type="evidence" value="ECO:0007669"/>
    <property type="project" value="InterPro"/>
</dbReference>
<feature type="domain" description="Peptidase S9 prolyl oligopeptidase catalytic" evidence="2">
    <location>
        <begin position="519"/>
        <end position="710"/>
    </location>
</feature>
<dbReference type="SUPFAM" id="SSF82171">
    <property type="entry name" value="DPP6 N-terminal domain-like"/>
    <property type="match status" value="1"/>
</dbReference>
<dbReference type="Pfam" id="PF00930">
    <property type="entry name" value="DPPIV_N"/>
    <property type="match status" value="1"/>
</dbReference>
<dbReference type="SUPFAM" id="SSF53474">
    <property type="entry name" value="alpha/beta-Hydrolases"/>
    <property type="match status" value="1"/>
</dbReference>
<sequence>MRRGFTFLLLLVFTCLAFGQQNRQFTLDELIPGGKNYARYVPRIAEQYQWHGDELMMLRGDSVFRVDLADPVKKRFLFRFSEIPEEGREGRTVSTVSFDREGSGRLKFFTADGAGVYDLGSKQVISFIGLPENSENREFSPNGLYMAYTRANNLYVIDAAGEEIAISSEENSGIVFGQSVHRNEFGINGGIFWSPDGSKLAFYRMDESMVAQYPIVDISARIATEKPVRYPMAGEKSHEVTIGVYDLKSRQTIYLKTGEPREKYLTNVAWSPDARHIYVAELNREQNHLKMNRYDASTGDFDKTLFEETHPKYVEPENPVLFVRNNPEQFIWQSERDGFNHLYLYHISGRLLKQLTHGEWEVTDLIGFDRKGEQLFFVSTLATPIERHACRVNLKNGKIDRLTAVPGMHTVTVSNSGRYLVTRYTAHDNPGKVDLVDSKKGGAVTLAAARNPFAGISMPAVELGTLKAADGKTDLYYRMVKPANFDPARKYPVVVYVYGGPHSQLVQNRWRYGSGGWETYMAQKGYIVFVMDNRGTSFRGRDFEDVTHRQLGVEEAKDQMCGVEYLKSLPYVDPDRMGIHGWSFGGFMTINMLLRYPDLFRAGVAGGPVTDWSYYEVMYGERYMDTPQENPEGYAETSLLRKADRLKSRLLIIHGDEDPVVVMQHSLQFLKSSIASGRHPDFFIYPGHEHNMIGRDRVHLHEHITRYFDDFCR</sequence>
<dbReference type="AlphaFoldDB" id="A0A1G4G4X4"/>
<dbReference type="Proteomes" id="UP000178485">
    <property type="component" value="Chromosome i"/>
</dbReference>
<keyword evidence="5" id="KW-1185">Reference proteome</keyword>
<dbReference type="InterPro" id="IPR002469">
    <property type="entry name" value="Peptidase_S9B_N"/>
</dbReference>
<dbReference type="InterPro" id="IPR050278">
    <property type="entry name" value="Serine_Prot_S9B/DPPIV"/>
</dbReference>
<dbReference type="EC" id="3.4.14.12" evidence="4"/>